<dbReference type="InterPro" id="IPR029033">
    <property type="entry name" value="His_PPase_superfam"/>
</dbReference>
<dbReference type="GO" id="GO:0043456">
    <property type="term" value="P:regulation of pentose-phosphate shunt"/>
    <property type="evidence" value="ECO:0007669"/>
    <property type="project" value="TreeGrafter"/>
</dbReference>
<dbReference type="RefSeq" id="WP_065992325.1">
    <property type="nucleotide sequence ID" value="NZ_CP029397.2"/>
</dbReference>
<gene>
    <name evidence="4" type="ORF">DJ533_09235</name>
</gene>
<dbReference type="KEGG" id="adv:DJ533_09235"/>
<evidence type="ECO:0000313" key="5">
    <source>
        <dbReference type="Proteomes" id="UP000245977"/>
    </source>
</evidence>
<dbReference type="InterPro" id="IPR013078">
    <property type="entry name" value="His_Pase_superF_clade-1"/>
</dbReference>
<dbReference type="PIRSF" id="PIRSF000709">
    <property type="entry name" value="6PFK_2-Ptase"/>
    <property type="match status" value="1"/>
</dbReference>
<feature type="binding site" evidence="3">
    <location>
        <position position="62"/>
    </location>
    <ligand>
        <name>substrate</name>
    </ligand>
</feature>
<dbReference type="SUPFAM" id="SSF53254">
    <property type="entry name" value="Phosphoglycerate mutase-like"/>
    <property type="match status" value="1"/>
</dbReference>
<dbReference type="AlphaFoldDB" id="A0A2S2FCN0"/>
<evidence type="ECO:0000313" key="4">
    <source>
        <dbReference type="EMBL" id="AWL28737.1"/>
    </source>
</evidence>
<dbReference type="InterPro" id="IPR051695">
    <property type="entry name" value="Phosphoglycerate_Mutase"/>
</dbReference>
<dbReference type="GO" id="GO:0045820">
    <property type="term" value="P:negative regulation of glycolytic process"/>
    <property type="evidence" value="ECO:0007669"/>
    <property type="project" value="TreeGrafter"/>
</dbReference>
<feature type="active site" description="Tele-phosphohistidine intermediate" evidence="2">
    <location>
        <position position="10"/>
    </location>
</feature>
<keyword evidence="1" id="KW-0378">Hydrolase</keyword>
<keyword evidence="5" id="KW-1185">Reference proteome</keyword>
<evidence type="ECO:0000256" key="2">
    <source>
        <dbReference type="PIRSR" id="PIRSR613078-1"/>
    </source>
</evidence>
<dbReference type="OrthoDB" id="9783269at2"/>
<organism evidence="4 5">
    <name type="scientific">Acinetobacter defluvii</name>
    <dbReference type="NCBI Taxonomy" id="1871111"/>
    <lineage>
        <taxon>Bacteria</taxon>
        <taxon>Pseudomonadati</taxon>
        <taxon>Pseudomonadota</taxon>
        <taxon>Gammaproteobacteria</taxon>
        <taxon>Moraxellales</taxon>
        <taxon>Moraxellaceae</taxon>
        <taxon>Acinetobacter</taxon>
    </lineage>
</organism>
<name>A0A2S2FCN0_9GAMM</name>
<dbReference type="PANTHER" id="PTHR46517:SF1">
    <property type="entry name" value="FRUCTOSE-2,6-BISPHOSPHATASE TIGAR"/>
    <property type="match status" value="1"/>
</dbReference>
<dbReference type="Proteomes" id="UP000245977">
    <property type="component" value="Chromosome"/>
</dbReference>
<evidence type="ECO:0000256" key="1">
    <source>
        <dbReference type="ARBA" id="ARBA00022801"/>
    </source>
</evidence>
<dbReference type="PANTHER" id="PTHR46517">
    <property type="entry name" value="FRUCTOSE-2,6-BISPHOSPHATASE TIGAR"/>
    <property type="match status" value="1"/>
</dbReference>
<dbReference type="Gene3D" id="3.40.50.1240">
    <property type="entry name" value="Phosphoglycerate mutase-like"/>
    <property type="match status" value="1"/>
</dbReference>
<protein>
    <submittedName>
        <fullName evidence="4">Histidine phosphatase family protein</fullName>
    </submittedName>
</protein>
<sequence>MKLKLDLLRHGETRLSHTLRGSTDDALTEMGLAQMQATIQKFLYQSLGQMIWQAIFSSDLQRCQYFAEKLSEQYDKPLVIEPNLREMHFGDWEAQSTQWIYDNFPEQLSQFWQTPTQYTPPHAETMLQFNQRVLQALANIQQYMLANHCRRVLLVTHGGVIKLLKCLATQQHLDDILKMSAELGTLHTFELDTDSKEINYLSSNSNDKEL</sequence>
<reference evidence="4" key="1">
    <citation type="submission" date="2019-08" db="EMBL/GenBank/DDBJ databases">
        <title>The complete genome of Acinetobacter defluvii strain WCHAD010030.</title>
        <authorList>
            <person name="Hu Y."/>
            <person name="Qin J."/>
            <person name="Feng Y."/>
            <person name="Zong Z."/>
        </authorList>
    </citation>
    <scope>NUCLEOTIDE SEQUENCE</scope>
    <source>
        <strain evidence="4">WCHA30</strain>
    </source>
</reference>
<dbReference type="GO" id="GO:0005829">
    <property type="term" value="C:cytosol"/>
    <property type="evidence" value="ECO:0007669"/>
    <property type="project" value="TreeGrafter"/>
</dbReference>
<dbReference type="EMBL" id="CP029397">
    <property type="protein sequence ID" value="AWL28737.1"/>
    <property type="molecule type" value="Genomic_DNA"/>
</dbReference>
<dbReference type="Pfam" id="PF00300">
    <property type="entry name" value="His_Phos_1"/>
    <property type="match status" value="1"/>
</dbReference>
<dbReference type="CDD" id="cd07067">
    <property type="entry name" value="HP_PGM_like"/>
    <property type="match status" value="1"/>
</dbReference>
<dbReference type="GO" id="GO:0004331">
    <property type="term" value="F:fructose-2,6-bisphosphate 2-phosphatase activity"/>
    <property type="evidence" value="ECO:0007669"/>
    <property type="project" value="TreeGrafter"/>
</dbReference>
<dbReference type="STRING" id="1871111.GCA_001704615_00280"/>
<dbReference type="SMART" id="SM00855">
    <property type="entry name" value="PGAM"/>
    <property type="match status" value="1"/>
</dbReference>
<accession>A0A2S2FCN0</accession>
<proteinExistence type="predicted"/>
<feature type="active site" description="Proton donor/acceptor" evidence="2">
    <location>
        <position position="86"/>
    </location>
</feature>
<evidence type="ECO:0000256" key="3">
    <source>
        <dbReference type="PIRSR" id="PIRSR613078-2"/>
    </source>
</evidence>